<evidence type="ECO:0000256" key="2">
    <source>
        <dbReference type="ARBA" id="ARBA00006706"/>
    </source>
</evidence>
<comment type="function">
    <text evidence="7">Supplies octaprenyl diphosphate, the precursor for the side chain of the isoprenoid quinones ubiquinone and menaquinone.</text>
</comment>
<dbReference type="eggNOG" id="COG0142">
    <property type="taxonomic scope" value="Bacteria"/>
</dbReference>
<evidence type="ECO:0000313" key="14">
    <source>
        <dbReference type="Proteomes" id="UP000007938"/>
    </source>
</evidence>
<evidence type="ECO:0000256" key="3">
    <source>
        <dbReference type="ARBA" id="ARBA00022679"/>
    </source>
</evidence>
<evidence type="ECO:0000256" key="6">
    <source>
        <dbReference type="ARBA" id="ARBA00051506"/>
    </source>
</evidence>
<dbReference type="AlphaFoldDB" id="F4G8M2"/>
<evidence type="ECO:0000256" key="5">
    <source>
        <dbReference type="ARBA" id="ARBA00022842"/>
    </source>
</evidence>
<dbReference type="SUPFAM" id="SSF48576">
    <property type="entry name" value="Terpenoid synthases"/>
    <property type="match status" value="1"/>
</dbReference>
<evidence type="ECO:0000256" key="1">
    <source>
        <dbReference type="ARBA" id="ARBA00001946"/>
    </source>
</evidence>
<reference evidence="13 14" key="1">
    <citation type="journal article" date="2011" name="J. Bacteriol.">
        <title>Genome Sequences of Alicycliphilus denitrificans Strains BC and K601T.</title>
        <authorList>
            <person name="Oosterkamp M.J."/>
            <person name="Veuskens T."/>
            <person name="Plugge C.M."/>
            <person name="Langenhoff A.A."/>
            <person name="Gerritse J."/>
            <person name="van Berkel W.J."/>
            <person name="Pieper D.H."/>
            <person name="Junca H."/>
            <person name="Goodwin L.A."/>
            <person name="Daligault H.E."/>
            <person name="Bruce D.C."/>
            <person name="Detter J.C."/>
            <person name="Tapia R."/>
            <person name="Han C.S."/>
            <person name="Land M.L."/>
            <person name="Hauser L.J."/>
            <person name="Smidt H."/>
            <person name="Stams A.J."/>
        </authorList>
    </citation>
    <scope>NUCLEOTIDE SEQUENCE [LARGE SCALE GENOMIC DNA]</scope>
    <source>
        <strain evidence="14">DSM 14773 / CIP 107495 / K601</strain>
    </source>
</reference>
<dbReference type="PANTHER" id="PTHR12001:SF69">
    <property type="entry name" value="ALL TRANS-POLYPRENYL-DIPHOSPHATE SYNTHASE PDSS1"/>
    <property type="match status" value="1"/>
</dbReference>
<evidence type="ECO:0000256" key="12">
    <source>
        <dbReference type="RuleBase" id="RU004466"/>
    </source>
</evidence>
<comment type="similarity">
    <text evidence="2 12">Belongs to the FPP/GGPP synthase family.</text>
</comment>
<dbReference type="SFLD" id="SFLDS00005">
    <property type="entry name" value="Isoprenoid_Synthase_Type_I"/>
    <property type="match status" value="1"/>
</dbReference>
<comment type="cofactor">
    <cofactor evidence="1">
        <name>Mg(2+)</name>
        <dbReference type="ChEBI" id="CHEBI:18420"/>
    </cofactor>
</comment>
<evidence type="ECO:0000256" key="11">
    <source>
        <dbReference type="ARBA" id="ARBA00083124"/>
    </source>
</evidence>
<dbReference type="PROSITE" id="PS00444">
    <property type="entry name" value="POLYPRENYL_SYNTHASE_2"/>
    <property type="match status" value="1"/>
</dbReference>
<dbReference type="PROSITE" id="PS00723">
    <property type="entry name" value="POLYPRENYL_SYNTHASE_1"/>
    <property type="match status" value="1"/>
</dbReference>
<evidence type="ECO:0000256" key="10">
    <source>
        <dbReference type="ARBA" id="ARBA00079637"/>
    </source>
</evidence>
<keyword evidence="3 12" id="KW-0808">Transferase</keyword>
<dbReference type="HOGENOM" id="CLU_014015_2_0_4"/>
<gene>
    <name evidence="13" type="ordered locus">Alide2_0888</name>
</gene>
<dbReference type="GO" id="GO:0008299">
    <property type="term" value="P:isoprenoid biosynthetic process"/>
    <property type="evidence" value="ECO:0007669"/>
    <property type="project" value="InterPro"/>
</dbReference>
<keyword evidence="5" id="KW-0460">Magnesium</keyword>
<dbReference type="InterPro" id="IPR033749">
    <property type="entry name" value="Polyprenyl_synt_CS"/>
</dbReference>
<protein>
    <recommendedName>
        <fullName evidence="9">Octaprenyl diphosphate synthase</fullName>
        <ecNumber evidence="8">2.5.1.90</ecNumber>
    </recommendedName>
    <alternativeName>
        <fullName evidence="11">All-trans-octaprenyl-diphosphate synthase</fullName>
    </alternativeName>
    <alternativeName>
        <fullName evidence="10">Octaprenyl pyrophosphate synthase</fullName>
    </alternativeName>
</protein>
<dbReference type="FunFam" id="1.10.600.10:FF:000002">
    <property type="entry name" value="Octaprenyl diphosphate synthase"/>
    <property type="match status" value="1"/>
</dbReference>
<evidence type="ECO:0000256" key="7">
    <source>
        <dbReference type="ARBA" id="ARBA00055029"/>
    </source>
</evidence>
<dbReference type="STRING" id="596154.Alide2_0888"/>
<dbReference type="EMBL" id="CP002657">
    <property type="protein sequence ID" value="AEB83299.1"/>
    <property type="molecule type" value="Genomic_DNA"/>
</dbReference>
<dbReference type="CDD" id="cd00685">
    <property type="entry name" value="Trans_IPPS_HT"/>
    <property type="match status" value="1"/>
</dbReference>
<comment type="catalytic activity">
    <reaction evidence="6">
        <text>5 isopentenyl diphosphate + (2E,6E)-farnesyl diphosphate = all-trans-octaprenyl diphosphate + 5 diphosphate</text>
        <dbReference type="Rhea" id="RHEA:27798"/>
        <dbReference type="ChEBI" id="CHEBI:33019"/>
        <dbReference type="ChEBI" id="CHEBI:57711"/>
        <dbReference type="ChEBI" id="CHEBI:128769"/>
        <dbReference type="ChEBI" id="CHEBI:175763"/>
        <dbReference type="EC" id="2.5.1.90"/>
    </reaction>
</comment>
<name>F4G8M2_ALIDK</name>
<keyword evidence="14" id="KW-1185">Reference proteome</keyword>
<keyword evidence="4" id="KW-0479">Metal-binding</keyword>
<evidence type="ECO:0000256" key="8">
    <source>
        <dbReference type="ARBA" id="ARBA00066511"/>
    </source>
</evidence>
<dbReference type="PANTHER" id="PTHR12001">
    <property type="entry name" value="GERANYLGERANYL PYROPHOSPHATE SYNTHASE"/>
    <property type="match status" value="1"/>
</dbReference>
<sequence>MAPQAPWGASYNCRFTSPPPITLAANSPSTAATLALIADDMREVDKVIAARLQSSVPLVGSVAQYIISAGGKRLRPALLLLTCGALEYKGEQRFNLAAVVEFIHTATLLHDDVVDESTLRRGRPTANEAFGNPASVLVGDFLHTRSFQMMVEAGSMRILQVLADATNVIAEGEVQQLMNTHDASLDEAGYLHVIRSKTAKLFEASARLAAILAGSTPDIEQACADYGQALGTAFQVIDDVLDYDGDAQEMGKNLGDDLREGKVTLPLIIAMQRGSQAQRELLRNVIETGSADELQPVIAIIRETGALTATRDAAAAQARLAMDAAAKLPANPYTKGLLQLAAQLLERRT</sequence>
<dbReference type="Pfam" id="PF00348">
    <property type="entry name" value="polyprenyl_synt"/>
    <property type="match status" value="1"/>
</dbReference>
<dbReference type="Gene3D" id="1.10.600.10">
    <property type="entry name" value="Farnesyl Diphosphate Synthase"/>
    <property type="match status" value="1"/>
</dbReference>
<dbReference type="InterPro" id="IPR008949">
    <property type="entry name" value="Isoprenoid_synthase_dom_sf"/>
</dbReference>
<evidence type="ECO:0000256" key="4">
    <source>
        <dbReference type="ARBA" id="ARBA00022723"/>
    </source>
</evidence>
<dbReference type="KEGG" id="adk:Alide2_0888"/>
<dbReference type="InterPro" id="IPR000092">
    <property type="entry name" value="Polyprenyl_synt"/>
</dbReference>
<reference evidence="13 14" key="2">
    <citation type="submission" date="2011-04" db="EMBL/GenBank/DDBJ databases">
        <title>Complete sequence of chromosome of Alicycliphilus denitrificans K601.</title>
        <authorList>
            <consortium name="US DOE Joint Genome Institute"/>
            <person name="Lucas S."/>
            <person name="Han J."/>
            <person name="Lapidus A."/>
            <person name="Cheng J.-F."/>
            <person name="Goodwin L."/>
            <person name="Pitluck S."/>
            <person name="Peters L."/>
            <person name="Zeytun A."/>
            <person name="Detter J.C."/>
            <person name="Han C."/>
            <person name="Tapia R."/>
            <person name="Land M."/>
            <person name="Hauser L."/>
            <person name="Kyrpides N."/>
            <person name="Ivanova N."/>
            <person name="Mikhailova N."/>
            <person name="Pagani I."/>
            <person name="Oosterkamp M."/>
            <person name="Pieper D."/>
            <person name="van Berkel W."/>
            <person name="Langenhoff A."/>
            <person name="Smidt H."/>
            <person name="Stams A."/>
            <person name="Woyke T."/>
        </authorList>
    </citation>
    <scope>NUCLEOTIDE SEQUENCE [LARGE SCALE GENOMIC DNA]</scope>
    <source>
        <strain evidence="14">DSM 14773 / CIP 107495 / K601</strain>
    </source>
</reference>
<dbReference type="GO" id="GO:0046872">
    <property type="term" value="F:metal ion binding"/>
    <property type="evidence" value="ECO:0007669"/>
    <property type="project" value="UniProtKB-KW"/>
</dbReference>
<proteinExistence type="inferred from homology"/>
<dbReference type="Proteomes" id="UP000007938">
    <property type="component" value="Chromosome"/>
</dbReference>
<dbReference type="EC" id="2.5.1.90" evidence="8"/>
<evidence type="ECO:0000256" key="9">
    <source>
        <dbReference type="ARBA" id="ARBA00072473"/>
    </source>
</evidence>
<organism evidence="13 14">
    <name type="scientific">Alicycliphilus denitrificans (strain DSM 14773 / CIP 107495 / K601)</name>
    <dbReference type="NCBI Taxonomy" id="596154"/>
    <lineage>
        <taxon>Bacteria</taxon>
        <taxon>Pseudomonadati</taxon>
        <taxon>Pseudomonadota</taxon>
        <taxon>Betaproteobacteria</taxon>
        <taxon>Burkholderiales</taxon>
        <taxon>Comamonadaceae</taxon>
        <taxon>Alicycliphilus</taxon>
    </lineage>
</organism>
<dbReference type="GO" id="GO:0106350">
    <property type="term" value="F:all-trans-octaprenyl-diphosphate synthase activity"/>
    <property type="evidence" value="ECO:0007669"/>
    <property type="project" value="UniProtKB-EC"/>
</dbReference>
<evidence type="ECO:0000313" key="13">
    <source>
        <dbReference type="EMBL" id="AEB83299.1"/>
    </source>
</evidence>
<accession>F4G8M2</accession>